<evidence type="ECO:0000313" key="1">
    <source>
        <dbReference type="EMBL" id="VDP94347.1"/>
    </source>
</evidence>
<accession>A0A183BCY5</accession>
<protein>
    <submittedName>
        <fullName evidence="3">Transposase</fullName>
    </submittedName>
</protein>
<dbReference type="AlphaFoldDB" id="A0A183BCY5"/>
<reference evidence="3" key="1">
    <citation type="submission" date="2016-06" db="UniProtKB">
        <authorList>
            <consortium name="WormBaseParasite"/>
        </authorList>
    </citation>
    <scope>IDENTIFICATION</scope>
</reference>
<gene>
    <name evidence="1" type="ORF">ECPE_LOCUS17070</name>
</gene>
<organism evidence="3">
    <name type="scientific">Echinostoma caproni</name>
    <dbReference type="NCBI Taxonomy" id="27848"/>
    <lineage>
        <taxon>Eukaryota</taxon>
        <taxon>Metazoa</taxon>
        <taxon>Spiralia</taxon>
        <taxon>Lophotrochozoa</taxon>
        <taxon>Platyhelminthes</taxon>
        <taxon>Trematoda</taxon>
        <taxon>Digenea</taxon>
        <taxon>Plagiorchiida</taxon>
        <taxon>Echinostomata</taxon>
        <taxon>Echinostomatoidea</taxon>
        <taxon>Echinostomatidae</taxon>
        <taxon>Echinostoma</taxon>
    </lineage>
</organism>
<reference evidence="1 2" key="2">
    <citation type="submission" date="2018-11" db="EMBL/GenBank/DDBJ databases">
        <authorList>
            <consortium name="Pathogen Informatics"/>
        </authorList>
    </citation>
    <scope>NUCLEOTIDE SEQUENCE [LARGE SCALE GENOMIC DNA]</scope>
    <source>
        <strain evidence="1 2">Egypt</strain>
    </source>
</reference>
<evidence type="ECO:0000313" key="2">
    <source>
        <dbReference type="Proteomes" id="UP000272942"/>
    </source>
</evidence>
<sequence>MSHLTDTGHQPDNDAFKIIYKVPQSKSKQVRKRHLATVEAVAIKIMNPVLCHLKKTVAAFELPLPRPNLRDDPNHDLSGIAMMQHGRQMAHENCHRKFQN</sequence>
<dbReference type="WBParaSite" id="ECPE_0001711401-mRNA-1">
    <property type="protein sequence ID" value="ECPE_0001711401-mRNA-1"/>
    <property type="gene ID" value="ECPE_0001711401"/>
</dbReference>
<name>A0A183BCY5_9TREM</name>
<dbReference type="Proteomes" id="UP000272942">
    <property type="component" value="Unassembled WGS sequence"/>
</dbReference>
<evidence type="ECO:0000313" key="3">
    <source>
        <dbReference type="WBParaSite" id="ECPE_0001711401-mRNA-1"/>
    </source>
</evidence>
<dbReference type="EMBL" id="UZAN01067321">
    <property type="protein sequence ID" value="VDP94347.1"/>
    <property type="molecule type" value="Genomic_DNA"/>
</dbReference>
<proteinExistence type="predicted"/>
<keyword evidence="2" id="KW-1185">Reference proteome</keyword>